<dbReference type="AlphaFoldDB" id="A0A6J6BUT8"/>
<sequence length="208" mass="20367">MGSTNKKMIAVVAAIGLSISLASTASAATKTISCYKGKIVKKVTAVKPKCPAGYSKTKPAVAKTGAVAFDATYKGNMAIVWSDTSVQAPSINATGTGSNLGLATMTGKGSSAPQAQCNPFQGSGVLAGGGNSLNVDFASNSEACADSDAAPANVTIKGSATITGGTGKYAGASGTLKATGSFAIKTTTAGSKESSSLTINLVGNVITK</sequence>
<protein>
    <submittedName>
        <fullName evidence="1">Unannotated protein</fullName>
    </submittedName>
</protein>
<name>A0A6J6BUT8_9ZZZZ</name>
<accession>A0A6J6BUT8</accession>
<dbReference type="EMBL" id="CAEZSJ010000105">
    <property type="protein sequence ID" value="CAB4542666.1"/>
    <property type="molecule type" value="Genomic_DNA"/>
</dbReference>
<proteinExistence type="predicted"/>
<evidence type="ECO:0000313" key="1">
    <source>
        <dbReference type="EMBL" id="CAB4542666.1"/>
    </source>
</evidence>
<reference evidence="1" key="1">
    <citation type="submission" date="2020-05" db="EMBL/GenBank/DDBJ databases">
        <authorList>
            <person name="Chiriac C."/>
            <person name="Salcher M."/>
            <person name="Ghai R."/>
            <person name="Kavagutti S V."/>
        </authorList>
    </citation>
    <scope>NUCLEOTIDE SEQUENCE</scope>
</reference>
<gene>
    <name evidence="1" type="ORF">UFOPK1425_00641</name>
</gene>
<organism evidence="1">
    <name type="scientific">freshwater metagenome</name>
    <dbReference type="NCBI Taxonomy" id="449393"/>
    <lineage>
        <taxon>unclassified sequences</taxon>
        <taxon>metagenomes</taxon>
        <taxon>ecological metagenomes</taxon>
    </lineage>
</organism>